<comment type="subcellular location">
    <subcellularLocation>
        <location evidence="1">Cell membrane</location>
        <topology evidence="1">Peripheral membrane protein</topology>
    </subcellularLocation>
</comment>
<dbReference type="SMART" id="SM00382">
    <property type="entry name" value="AAA"/>
    <property type="match status" value="1"/>
</dbReference>
<dbReference type="GO" id="GO:0015833">
    <property type="term" value="P:peptide transport"/>
    <property type="evidence" value="ECO:0007669"/>
    <property type="project" value="InterPro"/>
</dbReference>
<evidence type="ECO:0000256" key="6">
    <source>
        <dbReference type="ARBA" id="ARBA00022840"/>
    </source>
</evidence>
<dbReference type="GO" id="GO:0005524">
    <property type="term" value="F:ATP binding"/>
    <property type="evidence" value="ECO:0007669"/>
    <property type="project" value="UniProtKB-KW"/>
</dbReference>
<dbReference type="GO" id="GO:0016887">
    <property type="term" value="F:ATP hydrolysis activity"/>
    <property type="evidence" value="ECO:0007669"/>
    <property type="project" value="InterPro"/>
</dbReference>
<dbReference type="AlphaFoldDB" id="K6DRP1"/>
<dbReference type="SUPFAM" id="SSF52540">
    <property type="entry name" value="P-loop containing nucleoside triphosphate hydrolases"/>
    <property type="match status" value="1"/>
</dbReference>
<dbReference type="InterPro" id="IPR050388">
    <property type="entry name" value="ABC_Ni/Peptide_Import"/>
</dbReference>
<dbReference type="InterPro" id="IPR003593">
    <property type="entry name" value="AAA+_ATPase"/>
</dbReference>
<name>K6DRP1_SCHAZ</name>
<organism evidence="9 10">
    <name type="scientific">Schinkia azotoformans LMG 9581</name>
    <dbReference type="NCBI Taxonomy" id="1131731"/>
    <lineage>
        <taxon>Bacteria</taxon>
        <taxon>Bacillati</taxon>
        <taxon>Bacillota</taxon>
        <taxon>Bacilli</taxon>
        <taxon>Bacillales</taxon>
        <taxon>Bacillaceae</taxon>
        <taxon>Calidifontibacillus/Schinkia group</taxon>
        <taxon>Schinkia</taxon>
    </lineage>
</organism>
<keyword evidence="7" id="KW-0472">Membrane</keyword>
<keyword evidence="3" id="KW-0813">Transport</keyword>
<evidence type="ECO:0000256" key="1">
    <source>
        <dbReference type="ARBA" id="ARBA00004202"/>
    </source>
</evidence>
<dbReference type="PROSITE" id="PS00211">
    <property type="entry name" value="ABC_TRANSPORTER_1"/>
    <property type="match status" value="1"/>
</dbReference>
<dbReference type="Gene3D" id="3.40.50.300">
    <property type="entry name" value="P-loop containing nucleotide triphosphate hydrolases"/>
    <property type="match status" value="1"/>
</dbReference>
<evidence type="ECO:0000256" key="7">
    <source>
        <dbReference type="ARBA" id="ARBA00023136"/>
    </source>
</evidence>
<evidence type="ECO:0000256" key="4">
    <source>
        <dbReference type="ARBA" id="ARBA00022475"/>
    </source>
</evidence>
<evidence type="ECO:0000256" key="3">
    <source>
        <dbReference type="ARBA" id="ARBA00022448"/>
    </source>
</evidence>
<keyword evidence="6" id="KW-0067">ATP-binding</keyword>
<dbReference type="InterPro" id="IPR017871">
    <property type="entry name" value="ABC_transporter-like_CS"/>
</dbReference>
<dbReference type="Proteomes" id="UP000006315">
    <property type="component" value="Unassembled WGS sequence"/>
</dbReference>
<dbReference type="STRING" id="1131731.BAZO_17304"/>
<gene>
    <name evidence="9" type="ORF">BAZO_17304</name>
</gene>
<dbReference type="Pfam" id="PF00005">
    <property type="entry name" value="ABC_tran"/>
    <property type="match status" value="1"/>
</dbReference>
<dbReference type="FunFam" id="3.40.50.300:FF:000016">
    <property type="entry name" value="Oligopeptide ABC transporter ATP-binding component"/>
    <property type="match status" value="1"/>
</dbReference>
<evidence type="ECO:0000256" key="2">
    <source>
        <dbReference type="ARBA" id="ARBA00005417"/>
    </source>
</evidence>
<dbReference type="InterPro" id="IPR013563">
    <property type="entry name" value="Oligopep_ABC_C"/>
</dbReference>
<sequence length="340" mass="37326">MTKPILEVKDLYTIFHTPKGDVSAIEGVSFSINEGEILGVIGESGSGKSVTSLSIMRLLKKGKTTIKPESKILFEGKDLLKLSDSEIRKIRGKEISMIFQDPLTSLNPVYTIGKQIREVLQLHRGLGPKEIDEEMINILKLVGISSPEKRVNQYPHQLSGGMRQRVMIAMALSCHPKLLIADEPTTALDVTIQAQILELIKELRSKLNVSILLITHDMGVIADMADKVAVMYSGKIVESGPVEEIFKDPKHPYTMGLLQSIPRLDLDEKRLNTIGGAIPNPKSRPLGCNFAPRCPHAMEKCKTVEPPLTTFADGRSASCWLHESDSINVSQNQTAGIGGI</sequence>
<dbReference type="EMBL" id="AJLR01000146">
    <property type="protein sequence ID" value="EKN63451.1"/>
    <property type="molecule type" value="Genomic_DNA"/>
</dbReference>
<keyword evidence="5" id="KW-0547">Nucleotide-binding</keyword>
<keyword evidence="4" id="KW-1003">Cell membrane</keyword>
<feature type="domain" description="ABC transporter" evidence="8">
    <location>
        <begin position="6"/>
        <end position="258"/>
    </location>
</feature>
<comment type="caution">
    <text evidence="9">The sequence shown here is derived from an EMBL/GenBank/DDBJ whole genome shotgun (WGS) entry which is preliminary data.</text>
</comment>
<evidence type="ECO:0000256" key="5">
    <source>
        <dbReference type="ARBA" id="ARBA00022741"/>
    </source>
</evidence>
<dbReference type="Pfam" id="PF08352">
    <property type="entry name" value="oligo_HPY"/>
    <property type="match status" value="1"/>
</dbReference>
<protein>
    <submittedName>
        <fullName evidence="9">Oligopeptide/dipeptide ABC transporter ATPase</fullName>
    </submittedName>
</protein>
<dbReference type="PANTHER" id="PTHR43297:SF2">
    <property type="entry name" value="DIPEPTIDE TRANSPORT ATP-BINDING PROTEIN DPPD"/>
    <property type="match status" value="1"/>
</dbReference>
<dbReference type="InterPro" id="IPR003439">
    <property type="entry name" value="ABC_transporter-like_ATP-bd"/>
</dbReference>
<dbReference type="CDD" id="cd03257">
    <property type="entry name" value="ABC_NikE_OppD_transporters"/>
    <property type="match status" value="1"/>
</dbReference>
<keyword evidence="10" id="KW-1185">Reference proteome</keyword>
<evidence type="ECO:0000259" key="8">
    <source>
        <dbReference type="PROSITE" id="PS50893"/>
    </source>
</evidence>
<dbReference type="GO" id="GO:0005886">
    <property type="term" value="C:plasma membrane"/>
    <property type="evidence" value="ECO:0007669"/>
    <property type="project" value="UniProtKB-SubCell"/>
</dbReference>
<comment type="similarity">
    <text evidence="2">Belongs to the ABC transporter superfamily.</text>
</comment>
<dbReference type="InterPro" id="IPR027417">
    <property type="entry name" value="P-loop_NTPase"/>
</dbReference>
<dbReference type="PATRIC" id="fig|1131731.3.peg.3526"/>
<proteinExistence type="inferred from homology"/>
<accession>K6DRP1</accession>
<evidence type="ECO:0000313" key="9">
    <source>
        <dbReference type="EMBL" id="EKN63451.1"/>
    </source>
</evidence>
<dbReference type="PROSITE" id="PS50893">
    <property type="entry name" value="ABC_TRANSPORTER_2"/>
    <property type="match status" value="1"/>
</dbReference>
<evidence type="ECO:0000313" key="10">
    <source>
        <dbReference type="Proteomes" id="UP000006315"/>
    </source>
</evidence>
<dbReference type="PANTHER" id="PTHR43297">
    <property type="entry name" value="OLIGOPEPTIDE TRANSPORT ATP-BINDING PROTEIN APPD"/>
    <property type="match status" value="1"/>
</dbReference>
<dbReference type="NCBIfam" id="TIGR01727">
    <property type="entry name" value="oligo_HPY"/>
    <property type="match status" value="1"/>
</dbReference>
<reference evidence="9 10" key="1">
    <citation type="journal article" date="2012" name="Front. Microbiol.">
        <title>Redundancy and modularity in membrane-associated dissimilatory nitrate reduction in Bacillus.</title>
        <authorList>
            <person name="Heylen K."/>
            <person name="Keltjens J."/>
        </authorList>
    </citation>
    <scope>NUCLEOTIDE SEQUENCE [LARGE SCALE GENOMIC DNA]</scope>
    <source>
        <strain evidence="9 10">LMG 9581</strain>
    </source>
</reference>
<dbReference type="RefSeq" id="WP_004432037.1">
    <property type="nucleotide sequence ID" value="NZ_AJLR01000146.1"/>
</dbReference>